<evidence type="ECO:0000256" key="14">
    <source>
        <dbReference type="RuleBase" id="RU367027"/>
    </source>
</evidence>
<evidence type="ECO:0000256" key="8">
    <source>
        <dbReference type="ARBA" id="ARBA00022806"/>
    </source>
</evidence>
<evidence type="ECO:0000256" key="2">
    <source>
        <dbReference type="ARBA" id="ARBA00004123"/>
    </source>
</evidence>
<evidence type="ECO:0000256" key="3">
    <source>
        <dbReference type="ARBA" id="ARBA00009889"/>
    </source>
</evidence>
<dbReference type="PANTHER" id="PTHR14025:SF20">
    <property type="entry name" value="FANCONI ANEMIA GROUP M PROTEIN"/>
    <property type="match status" value="1"/>
</dbReference>
<feature type="region of interest" description="Disordered" evidence="15">
    <location>
        <begin position="882"/>
        <end position="1162"/>
    </location>
</feature>
<evidence type="ECO:0000256" key="7">
    <source>
        <dbReference type="ARBA" id="ARBA00022801"/>
    </source>
</evidence>
<keyword evidence="6" id="KW-0227">DNA damage</keyword>
<keyword evidence="11" id="KW-0234">DNA repair</keyword>
<feature type="compositionally biased region" description="Basic and acidic residues" evidence="15">
    <location>
        <begin position="1114"/>
        <end position="1134"/>
    </location>
</feature>
<comment type="catalytic activity">
    <reaction evidence="13 14">
        <text>ATP + H2O = ADP + phosphate + H(+)</text>
        <dbReference type="Rhea" id="RHEA:13065"/>
        <dbReference type="ChEBI" id="CHEBI:15377"/>
        <dbReference type="ChEBI" id="CHEBI:15378"/>
        <dbReference type="ChEBI" id="CHEBI:30616"/>
        <dbReference type="ChEBI" id="CHEBI:43474"/>
        <dbReference type="ChEBI" id="CHEBI:456216"/>
        <dbReference type="EC" id="3.6.4.12"/>
    </reaction>
</comment>
<dbReference type="GO" id="GO:0043138">
    <property type="term" value="F:3'-5' DNA helicase activity"/>
    <property type="evidence" value="ECO:0007669"/>
    <property type="project" value="InterPro"/>
</dbReference>
<dbReference type="CDD" id="cd18801">
    <property type="entry name" value="SF2_C_FANCM_Hef"/>
    <property type="match status" value="1"/>
</dbReference>
<feature type="region of interest" description="Disordered" evidence="15">
    <location>
        <begin position="739"/>
        <end position="774"/>
    </location>
</feature>
<evidence type="ECO:0000256" key="9">
    <source>
        <dbReference type="ARBA" id="ARBA00022840"/>
    </source>
</evidence>
<feature type="domain" description="Helicase ATP-binding" evidence="16">
    <location>
        <begin position="174"/>
        <end position="342"/>
    </location>
</feature>
<dbReference type="AlphaFoldDB" id="A0A0M8MU02"/>
<dbReference type="Pfam" id="PF00271">
    <property type="entry name" value="Helicase_C"/>
    <property type="match status" value="1"/>
</dbReference>
<feature type="compositionally biased region" description="Basic and acidic residues" evidence="15">
    <location>
        <begin position="975"/>
        <end position="985"/>
    </location>
</feature>
<dbReference type="GO" id="GO:0009378">
    <property type="term" value="F:four-way junction helicase activity"/>
    <property type="evidence" value="ECO:0007669"/>
    <property type="project" value="TreeGrafter"/>
</dbReference>
<organism evidence="18 19">
    <name type="scientific">Escovopsis weberi</name>
    <dbReference type="NCBI Taxonomy" id="150374"/>
    <lineage>
        <taxon>Eukaryota</taxon>
        <taxon>Fungi</taxon>
        <taxon>Dikarya</taxon>
        <taxon>Ascomycota</taxon>
        <taxon>Pezizomycotina</taxon>
        <taxon>Sordariomycetes</taxon>
        <taxon>Hypocreomycetidae</taxon>
        <taxon>Hypocreales</taxon>
        <taxon>Hypocreaceae</taxon>
        <taxon>Escovopsis</taxon>
    </lineage>
</organism>
<dbReference type="InterPro" id="IPR001650">
    <property type="entry name" value="Helicase_C-like"/>
</dbReference>
<dbReference type="GO" id="GO:0005634">
    <property type="term" value="C:nucleus"/>
    <property type="evidence" value="ECO:0007669"/>
    <property type="project" value="UniProtKB-SubCell"/>
</dbReference>
<feature type="region of interest" description="Disordered" evidence="15">
    <location>
        <begin position="117"/>
        <end position="140"/>
    </location>
</feature>
<dbReference type="PANTHER" id="PTHR14025">
    <property type="entry name" value="FANCONI ANEMIA GROUP M FANCM FAMILY MEMBER"/>
    <property type="match status" value="1"/>
</dbReference>
<evidence type="ECO:0000256" key="13">
    <source>
        <dbReference type="ARBA" id="ARBA00047995"/>
    </source>
</evidence>
<dbReference type="InterPro" id="IPR014001">
    <property type="entry name" value="Helicase_ATP-bd"/>
</dbReference>
<keyword evidence="12" id="KW-0539">Nucleus</keyword>
<feature type="region of interest" description="Disordered" evidence="15">
    <location>
        <begin position="49"/>
        <end position="104"/>
    </location>
</feature>
<evidence type="ECO:0000256" key="12">
    <source>
        <dbReference type="ARBA" id="ARBA00023242"/>
    </source>
</evidence>
<dbReference type="InterPro" id="IPR002464">
    <property type="entry name" value="DNA/RNA_helicase_DEAH_CS"/>
</dbReference>
<feature type="compositionally biased region" description="Polar residues" evidence="15">
    <location>
        <begin position="88"/>
        <end position="104"/>
    </location>
</feature>
<feature type="compositionally biased region" description="Gly residues" evidence="15">
    <location>
        <begin position="123"/>
        <end position="134"/>
    </location>
</feature>
<dbReference type="InterPro" id="IPR044749">
    <property type="entry name" value="FANCM_DEXDc"/>
</dbReference>
<evidence type="ECO:0000256" key="15">
    <source>
        <dbReference type="SAM" id="MobiDB-lite"/>
    </source>
</evidence>
<evidence type="ECO:0000259" key="16">
    <source>
        <dbReference type="PROSITE" id="PS51192"/>
    </source>
</evidence>
<comment type="function">
    <text evidence="1 14">ATP-dependent DNA helicase involved in DNA damage repair by homologous recombination and in genome maintenance. Capable of unwinding D-loops. Plays a role in limiting crossover recombinants during mitotic DNA double-strand break (DSB) repair. Component of a FANCM-MHF complex which promotes gene conversion at blocked replication forks, probably by reversal of the stalled fork.</text>
</comment>
<dbReference type="PROSITE" id="PS51192">
    <property type="entry name" value="HELICASE_ATP_BIND_1"/>
    <property type="match status" value="1"/>
</dbReference>
<dbReference type="SUPFAM" id="SSF52540">
    <property type="entry name" value="P-loop containing nucleoside triphosphate hydrolases"/>
    <property type="match status" value="1"/>
</dbReference>
<comment type="similarity">
    <text evidence="3 14">Belongs to the DEAD box helicase family. DEAH subfamily. FANCM sub-subfamily.</text>
</comment>
<dbReference type="CDD" id="cd12091">
    <property type="entry name" value="FANCM_ID"/>
    <property type="match status" value="1"/>
</dbReference>
<protein>
    <recommendedName>
        <fullName evidence="14">ATP-dependent DNA helicase</fullName>
        <ecNumber evidence="14">3.6.4.12</ecNumber>
    </recommendedName>
</protein>
<sequence>MDDDSFYDDIADEDLLMVYDELSSANGAQALGLGGASKTTTALEQQRSVAEVLEGLPSDTFSSPEPQPSRRNGVGIGIGASRAGASGPNSSDTGRSKSGSFRQTTLWGREATVDDIRQSQLGRGSGSGSGGSGGAYRADRKEEVLTHHEIDREAMRTWVYPTNLGAIRDYQFSIVKNSLYNNTLVALPTGLGKTFIAATVMLNFYRWTNKAKIVFVAPTKPLVSQQIDACFHIAGIPRSDTTLLTGEVAPALRADEWKQRRVFFMTPQTLVNDLSHGYADPKSIALIVIDEAHRATGEYAYAKATKLIRRFSNSFRVLALTATPGSKVEMVQEVIDNLGISHCEIRTEESIDIRQYVHDRNIEQVVLDPSDEIHLIGELFTNALKPLTEKLTAQNIWYGRNPMALTTYGLITAQKEWFGSHGHQANDGVKFMMRAIFGALTSLAHSIKLLQFHGIRPFYDNMADFRSEQEGKGEKGSKYRRQVIESTSFQEMMHKMDGWFKQTGFVGHPKLTALTEAVLNHFLDAGEASRVIVFSEYRDSAEEIVRTLGAHRPLVRATTFVGQADGKRGDGMTQKRQIETIERFKRGEHNVLVATSIGEEGLDIGQVDLIICYDASASPIRMLQRMGRTGRKRAGRIVLLLMRGKEEEQFAKSRDNYEKMQKLICEGSRFNFRFDLSTRIVPREIRPEVDKRHVEIPIENTQDVSLPEPKKWRAAAGKKKPPKKFHMPEGVATGFQTLTDILNPGSDKKEKEKKAIKGKGKDKVEAESKPKRKSELEDLVEIPALERVLLGKDDLADLNRSYRDLPFHQDAVEETDLPCMTAHPEFQRRLGPVAMVRHGTHTKRCVRALGAMGTKPDSLLRQCRAVDTSNYRAIPVKPFTTDVSHHDAGAGASPDAAPARKRQTMEAESEGEASSEEAKNAKKKRRKSSTIKSSNTAKGKPAAQGGVPKRPRALFAHSPLEAEETDDDGTEEDEKAGGSEGRERSGGYGINSDEMGDDCERDSDLMDLGMADSDDGSDLMGFVVRDSQVTSSMRGPGSPSSSSSSSSSSPVVVGGTADTRWATAKKKKKKKKKKQQQQQQQQQPYFVPTRMAATPESDSLEDIDELMKSTGGVKRGEKEAEARGGKAGKGKDWGLGDEEDVPAAGRVRGRRILVDSEDESDF</sequence>
<evidence type="ECO:0000313" key="18">
    <source>
        <dbReference type="EMBL" id="KOS16747.1"/>
    </source>
</evidence>
<evidence type="ECO:0000256" key="10">
    <source>
        <dbReference type="ARBA" id="ARBA00023125"/>
    </source>
</evidence>
<evidence type="ECO:0000256" key="5">
    <source>
        <dbReference type="ARBA" id="ARBA00022741"/>
    </source>
</evidence>
<dbReference type="SMART" id="SM00487">
    <property type="entry name" value="DEXDc"/>
    <property type="match status" value="1"/>
</dbReference>
<dbReference type="GO" id="GO:0005524">
    <property type="term" value="F:ATP binding"/>
    <property type="evidence" value="ECO:0007669"/>
    <property type="project" value="UniProtKB-UniRule"/>
</dbReference>
<dbReference type="InterPro" id="IPR006935">
    <property type="entry name" value="Helicase/UvrB_N"/>
</dbReference>
<keyword evidence="19" id="KW-1185">Reference proteome</keyword>
<evidence type="ECO:0000256" key="1">
    <source>
        <dbReference type="ARBA" id="ARBA00003813"/>
    </source>
</evidence>
<dbReference type="GO" id="GO:0036297">
    <property type="term" value="P:interstrand cross-link repair"/>
    <property type="evidence" value="ECO:0007669"/>
    <property type="project" value="TreeGrafter"/>
</dbReference>
<keyword evidence="10" id="KW-0238">DNA-binding</keyword>
<feature type="compositionally biased region" description="Basic and acidic residues" evidence="15">
    <location>
        <begin position="746"/>
        <end position="774"/>
    </location>
</feature>
<dbReference type="GO" id="GO:0016887">
    <property type="term" value="F:ATP hydrolysis activity"/>
    <property type="evidence" value="ECO:0007669"/>
    <property type="project" value="RHEA"/>
</dbReference>
<proteinExistence type="inferred from homology"/>
<gene>
    <name evidence="18" type="ORF">ESCO_004875</name>
</gene>
<dbReference type="CDD" id="cd18033">
    <property type="entry name" value="DEXDc_FANCM"/>
    <property type="match status" value="1"/>
</dbReference>
<evidence type="ECO:0000256" key="11">
    <source>
        <dbReference type="ARBA" id="ARBA00023204"/>
    </source>
</evidence>
<feature type="compositionally biased region" description="Low complexity" evidence="15">
    <location>
        <begin position="1035"/>
        <end position="1055"/>
    </location>
</feature>
<comment type="subcellular location">
    <subcellularLocation>
        <location evidence="2 14">Nucleus</location>
    </subcellularLocation>
</comment>
<dbReference type="FunFam" id="3.40.50.300:FF:001992">
    <property type="entry name" value="ATP-dependent RNA helicase, putative"/>
    <property type="match status" value="1"/>
</dbReference>
<comment type="caution">
    <text evidence="18">The sequence shown here is derived from an EMBL/GenBank/DDBJ whole genome shotgun (WGS) entry which is preliminary data.</text>
</comment>
<dbReference type="InterPro" id="IPR027417">
    <property type="entry name" value="P-loop_NTPase"/>
</dbReference>
<dbReference type="STRING" id="150374.A0A0M8MU02"/>
<keyword evidence="8 18" id="KW-0347">Helicase</keyword>
<comment type="subunit">
    <text evidence="4 14">Interacts with the MHF histone-fold complex to form the FANCM-MHF complex.</text>
</comment>
<feature type="compositionally biased region" description="Acidic residues" evidence="15">
    <location>
        <begin position="961"/>
        <end position="974"/>
    </location>
</feature>
<dbReference type="PROSITE" id="PS00690">
    <property type="entry name" value="DEAH_ATP_HELICASE"/>
    <property type="match status" value="1"/>
</dbReference>
<dbReference type="PROSITE" id="PS51194">
    <property type="entry name" value="HELICASE_CTER"/>
    <property type="match status" value="1"/>
</dbReference>
<name>A0A0M8MU02_ESCWE</name>
<evidence type="ECO:0000256" key="6">
    <source>
        <dbReference type="ARBA" id="ARBA00022763"/>
    </source>
</evidence>
<keyword evidence="5" id="KW-0547">Nucleotide-binding</keyword>
<keyword evidence="7" id="KW-0378">Hydrolase</keyword>
<evidence type="ECO:0000256" key="4">
    <source>
        <dbReference type="ARBA" id="ARBA00011390"/>
    </source>
</evidence>
<dbReference type="Gene3D" id="1.20.1320.20">
    <property type="entry name" value="hef helicase domain"/>
    <property type="match status" value="1"/>
</dbReference>
<keyword evidence="9" id="KW-0067">ATP-binding</keyword>
<dbReference type="InterPro" id="IPR039686">
    <property type="entry name" value="FANCM/Mph1-like_ID"/>
</dbReference>
<dbReference type="EMBL" id="LGSR01000029">
    <property type="protein sequence ID" value="KOS16747.1"/>
    <property type="molecule type" value="Genomic_DNA"/>
</dbReference>
<dbReference type="OrthoDB" id="164902at2759"/>
<dbReference type="GO" id="GO:0000400">
    <property type="term" value="F:four-way junction DNA binding"/>
    <property type="evidence" value="ECO:0007669"/>
    <property type="project" value="TreeGrafter"/>
</dbReference>
<dbReference type="Pfam" id="PF04851">
    <property type="entry name" value="ResIII"/>
    <property type="match status" value="1"/>
</dbReference>
<reference evidence="18 19" key="1">
    <citation type="submission" date="2015-07" db="EMBL/GenBank/DDBJ databases">
        <title>The genome of the fungus Escovopsis weberi, a specialized disease agent of ant agriculture.</title>
        <authorList>
            <person name="de Man T.J."/>
            <person name="Stajich J.E."/>
            <person name="Kubicek C.P."/>
            <person name="Chenthamara K."/>
            <person name="Atanasova L."/>
            <person name="Druzhinina I.S."/>
            <person name="Birnbaum S."/>
            <person name="Barribeau S.M."/>
            <person name="Teiling C."/>
            <person name="Suen G."/>
            <person name="Currie C."/>
            <person name="Gerardo N.M."/>
        </authorList>
    </citation>
    <scope>NUCLEOTIDE SEQUENCE [LARGE SCALE GENOMIC DNA]</scope>
</reference>
<feature type="domain" description="Helicase C-terminal" evidence="17">
    <location>
        <begin position="518"/>
        <end position="676"/>
    </location>
</feature>
<accession>A0A0M8MU02</accession>
<dbReference type="Proteomes" id="UP000053831">
    <property type="component" value="Unassembled WGS sequence"/>
</dbReference>
<dbReference type="Gene3D" id="3.40.50.300">
    <property type="entry name" value="P-loop containing nucleotide triphosphate hydrolases"/>
    <property type="match status" value="2"/>
</dbReference>
<dbReference type="GO" id="GO:0045003">
    <property type="term" value="P:double-strand break repair via synthesis-dependent strand annealing"/>
    <property type="evidence" value="ECO:0007669"/>
    <property type="project" value="TreeGrafter"/>
</dbReference>
<dbReference type="FunFam" id="3.40.50.300:FF:000861">
    <property type="entry name" value="Fanconi anemia, complementation group M"/>
    <property type="match status" value="1"/>
</dbReference>
<dbReference type="SMART" id="SM00490">
    <property type="entry name" value="HELICc"/>
    <property type="match status" value="1"/>
</dbReference>
<evidence type="ECO:0000313" key="19">
    <source>
        <dbReference type="Proteomes" id="UP000053831"/>
    </source>
</evidence>
<feature type="compositionally biased region" description="Basic residues" evidence="15">
    <location>
        <begin position="1063"/>
        <end position="1075"/>
    </location>
</feature>
<evidence type="ECO:0000259" key="17">
    <source>
        <dbReference type="PROSITE" id="PS51194"/>
    </source>
</evidence>
<dbReference type="EC" id="3.6.4.12" evidence="14"/>